<evidence type="ECO:0000313" key="2">
    <source>
        <dbReference type="EMBL" id="KTD79076.1"/>
    </source>
</evidence>
<name>A0A378LCS7_9GAMM</name>
<evidence type="ECO:0000313" key="4">
    <source>
        <dbReference type="Proteomes" id="UP000054820"/>
    </source>
</evidence>
<reference evidence="2 4" key="1">
    <citation type="submission" date="2015-11" db="EMBL/GenBank/DDBJ databases">
        <title>Genomic analysis of 38 Legionella species identifies large and diverse effector repertoires.</title>
        <authorList>
            <person name="Burstein D."/>
            <person name="Amaro F."/>
            <person name="Zusman T."/>
            <person name="Lifshitz Z."/>
            <person name="Cohen O."/>
            <person name="Gilbert J.A."/>
            <person name="Pupko T."/>
            <person name="Shuman H.A."/>
            <person name="Segal G."/>
        </authorList>
    </citation>
    <scope>NUCLEOTIDE SEQUENCE [LARGE SCALE GENOMIC DNA]</scope>
    <source>
        <strain evidence="2 4">SC-18-C9</strain>
    </source>
</reference>
<reference evidence="3 5" key="2">
    <citation type="submission" date="2018-06" db="EMBL/GenBank/DDBJ databases">
        <authorList>
            <consortium name="Pathogen Informatics"/>
            <person name="Doyle S."/>
        </authorList>
    </citation>
    <scope>NUCLEOTIDE SEQUENCE [LARGE SCALE GENOMIC DNA]</scope>
    <source>
        <strain evidence="3 5">NCTC11991</strain>
    </source>
</reference>
<dbReference type="EMBL" id="UGOY01000001">
    <property type="protein sequence ID" value="STY23668.1"/>
    <property type="molecule type" value="Genomic_DNA"/>
</dbReference>
<proteinExistence type="predicted"/>
<dbReference type="OrthoDB" id="5651653at2"/>
<keyword evidence="4" id="KW-1185">Reference proteome</keyword>
<feature type="region of interest" description="Disordered" evidence="1">
    <location>
        <begin position="420"/>
        <end position="458"/>
    </location>
</feature>
<accession>A0A378LCS7</accession>
<evidence type="ECO:0000313" key="3">
    <source>
        <dbReference type="EMBL" id="STY23668.1"/>
    </source>
</evidence>
<gene>
    <name evidence="2" type="ORF">Lstg_1033</name>
    <name evidence="3" type="ORF">NCTC11991_02278</name>
</gene>
<dbReference type="Proteomes" id="UP000054820">
    <property type="component" value="Unassembled WGS sequence"/>
</dbReference>
<protein>
    <submittedName>
        <fullName evidence="3">Uncharacterized protein</fullName>
    </submittedName>
</protein>
<organism evidence="3 5">
    <name type="scientific">Legionella steigerwaltii</name>
    <dbReference type="NCBI Taxonomy" id="460"/>
    <lineage>
        <taxon>Bacteria</taxon>
        <taxon>Pseudomonadati</taxon>
        <taxon>Pseudomonadota</taxon>
        <taxon>Gammaproteobacteria</taxon>
        <taxon>Legionellales</taxon>
        <taxon>Legionellaceae</taxon>
        <taxon>Legionella</taxon>
    </lineage>
</organism>
<sequence length="491" mass="56999">MPKKKSFTIPKEFVEQVLTIIANESEEGRRKIVAIARRAEQKYELPVKSKLTGWFYQFTRTRGEKVEQSINVMENFPDAYTRLQEFKLMITEGEWNIGSSYNYFLFLELIDAIPDYQPVEPHLMPTFVMQLKSDILVEINSYMALCRASLEEKKAREIEQQIARERARLLVERIMVFNNLDDAKKCQSEQQDKIVFSLSYTNEQWHLYWVDVTDQVHPLNLSEELAQKLSTVEDKDVKNLNSVHLKQIKRECLKAKDQYVAKIQVHINPENTNTHTELSNDDLIKKGITSAFVLRNKEKVTSLWWINSIGVPREISLTDYPTLSSWLDAHQGQGPFNEADLLQLKTYLLQLNTTQLNTPQLIATAKLDKMNDLLSKVLRKKDAQEQPTVAETHKEEVKDKVPQINLKKFAFLEKHLQARKEKIDQKPSSTEKAALESSPKQEVEEVKPEKKYNKLGQNRYSALSELPTFWQNRKSAMEESMGNEIKPLGQP</sequence>
<feature type="compositionally biased region" description="Basic and acidic residues" evidence="1">
    <location>
        <begin position="439"/>
        <end position="452"/>
    </location>
</feature>
<dbReference type="Proteomes" id="UP000255110">
    <property type="component" value="Unassembled WGS sequence"/>
</dbReference>
<dbReference type="AlphaFoldDB" id="A0A378LCS7"/>
<evidence type="ECO:0000256" key="1">
    <source>
        <dbReference type="SAM" id="MobiDB-lite"/>
    </source>
</evidence>
<dbReference type="EMBL" id="LNYZ01000007">
    <property type="protein sequence ID" value="KTD79076.1"/>
    <property type="molecule type" value="Genomic_DNA"/>
</dbReference>
<evidence type="ECO:0000313" key="5">
    <source>
        <dbReference type="Proteomes" id="UP000255110"/>
    </source>
</evidence>
<dbReference type="RefSeq" id="WP_058476613.1">
    <property type="nucleotide sequence ID" value="NZ_CAAAIO010000007.1"/>
</dbReference>